<reference evidence="1 2" key="1">
    <citation type="journal article" date="2008" name="J. Bacteriol.">
        <title>'Candidatus Cloacamonas acidaminovorans': genome sequence reconstruction provides a first glimpse of a new bacterial division.</title>
        <authorList>
            <person name="Pelletier E."/>
            <person name="Kreimeyer A."/>
            <person name="Bocs S."/>
            <person name="Rouy Z."/>
            <person name="Gyapay G."/>
            <person name="Chouari R."/>
            <person name="Riviere D."/>
            <person name="Ganesan A."/>
            <person name="Daegelen P."/>
            <person name="Sghir A."/>
            <person name="Cohen G.N."/>
            <person name="Medigue C."/>
            <person name="Weissenbach J."/>
            <person name="Le Paslier D."/>
        </authorList>
    </citation>
    <scope>NUCLEOTIDE SEQUENCE [LARGE SCALE GENOMIC DNA]</scope>
    <source>
        <strain evidence="2">Evry</strain>
    </source>
</reference>
<dbReference type="OrthoDB" id="378736at2"/>
<name>B0VIH7_CLOAI</name>
<proteinExistence type="predicted"/>
<dbReference type="KEGG" id="caci:CLOAM1258"/>
<protein>
    <submittedName>
        <fullName evidence="1">Uncharacterized protein</fullName>
    </submittedName>
</protein>
<dbReference type="Proteomes" id="UP000002019">
    <property type="component" value="Chromosome"/>
</dbReference>
<dbReference type="STRING" id="459349.CLOAM1258"/>
<sequence>MKITTKLYNNLGVLCVFGVLGVKNAELRIINNNQCKSAGVIQGFWSLNPCPSEIDDYIKNSPRLGFKTYNNVTDIINDCEELVTNEYYFLSTMLNKPQIGKYISIAAREKTDTAKAEKFIELLKGK</sequence>
<dbReference type="HOGENOM" id="CLU_1977635_0_0_0"/>
<dbReference type="EMBL" id="CU466930">
    <property type="protein sequence ID" value="CAO81118.1"/>
    <property type="molecule type" value="Genomic_DNA"/>
</dbReference>
<organism evidence="1 2">
    <name type="scientific">Cloacimonas acidaminovorans (strain Evry)</name>
    <dbReference type="NCBI Taxonomy" id="459349"/>
    <lineage>
        <taxon>Bacteria</taxon>
        <taxon>Pseudomonadati</taxon>
        <taxon>Candidatus Cloacimonadota</taxon>
        <taxon>Candidatus Cloacimonadia</taxon>
        <taxon>Candidatus Cloacimonadales</taxon>
        <taxon>Candidatus Cloacimonadaceae</taxon>
        <taxon>Candidatus Cloacimonas</taxon>
    </lineage>
</organism>
<dbReference type="RefSeq" id="WP_015424976.1">
    <property type="nucleotide sequence ID" value="NC_020449.1"/>
</dbReference>
<keyword evidence="2" id="KW-1185">Reference proteome</keyword>
<evidence type="ECO:0000313" key="2">
    <source>
        <dbReference type="Proteomes" id="UP000002019"/>
    </source>
</evidence>
<dbReference type="AlphaFoldDB" id="B0VIH7"/>
<accession>B0VIH7</accession>
<evidence type="ECO:0000313" key="1">
    <source>
        <dbReference type="EMBL" id="CAO81118.1"/>
    </source>
</evidence>
<gene>
    <name evidence="1" type="ordered locus">CLOAM1258</name>
</gene>